<gene>
    <name evidence="13" type="ORF">V6N11_049149</name>
</gene>
<keyword evidence="10" id="KW-0407">Ion channel</keyword>
<evidence type="ECO:0000256" key="5">
    <source>
        <dbReference type="ARBA" id="ARBA00023065"/>
    </source>
</evidence>
<protein>
    <recommendedName>
        <fullName evidence="12">Ionotropic glutamate receptor C-terminal domain-containing protein</fullName>
    </recommendedName>
</protein>
<comment type="caution">
    <text evidence="13">The sequence shown here is derived from an EMBL/GenBank/DDBJ whole genome shotgun (WGS) entry which is preliminary data.</text>
</comment>
<comment type="subcellular location">
    <subcellularLocation>
        <location evidence="1">Membrane</location>
        <topology evidence="1">Multi-pass membrane protein</topology>
    </subcellularLocation>
</comment>
<feature type="transmembrane region" description="Helical" evidence="11">
    <location>
        <begin position="132"/>
        <end position="152"/>
    </location>
</feature>
<keyword evidence="7" id="KW-0675">Receptor</keyword>
<keyword evidence="8" id="KW-0325">Glycoprotein</keyword>
<dbReference type="Pfam" id="PF00497">
    <property type="entry name" value="SBP_bac_3"/>
    <property type="match status" value="1"/>
</dbReference>
<dbReference type="PANTHER" id="PTHR18966">
    <property type="entry name" value="IONOTROPIC GLUTAMATE RECEPTOR"/>
    <property type="match status" value="1"/>
</dbReference>
<keyword evidence="14" id="KW-1185">Reference proteome</keyword>
<evidence type="ECO:0000259" key="12">
    <source>
        <dbReference type="SMART" id="SM00079"/>
    </source>
</evidence>
<dbReference type="SMART" id="SM00079">
    <property type="entry name" value="PBPe"/>
    <property type="match status" value="1"/>
</dbReference>
<evidence type="ECO:0000256" key="7">
    <source>
        <dbReference type="ARBA" id="ARBA00023170"/>
    </source>
</evidence>
<feature type="transmembrane region" description="Helical" evidence="11">
    <location>
        <begin position="314"/>
        <end position="334"/>
    </location>
</feature>
<dbReference type="Gene3D" id="3.40.190.10">
    <property type="entry name" value="Periplasmic binding protein-like II"/>
    <property type="match status" value="3"/>
</dbReference>
<keyword evidence="4 11" id="KW-1133">Transmembrane helix</keyword>
<dbReference type="InterPro" id="IPR001638">
    <property type="entry name" value="Solute-binding_3/MltF_N"/>
</dbReference>
<evidence type="ECO:0000256" key="11">
    <source>
        <dbReference type="SAM" id="Phobius"/>
    </source>
</evidence>
<evidence type="ECO:0000256" key="4">
    <source>
        <dbReference type="ARBA" id="ARBA00022989"/>
    </source>
</evidence>
<keyword evidence="3 11" id="KW-0812">Transmembrane</keyword>
<keyword evidence="5" id="KW-0406">Ion transport</keyword>
<dbReference type="EMBL" id="JBBPBN010000050">
    <property type="protein sequence ID" value="KAK8993093.1"/>
    <property type="molecule type" value="Genomic_DNA"/>
</dbReference>
<feature type="transmembrane region" description="Helical" evidence="11">
    <location>
        <begin position="100"/>
        <end position="120"/>
    </location>
</feature>
<dbReference type="SUPFAM" id="SSF53850">
    <property type="entry name" value="Periplasmic binding protein-like II"/>
    <property type="match status" value="1"/>
</dbReference>
<name>A0ABR2PXK1_9ROSI</name>
<evidence type="ECO:0000313" key="14">
    <source>
        <dbReference type="Proteomes" id="UP001396334"/>
    </source>
</evidence>
<evidence type="ECO:0000256" key="6">
    <source>
        <dbReference type="ARBA" id="ARBA00023136"/>
    </source>
</evidence>
<feature type="domain" description="Ionotropic glutamate receptor C-terminal" evidence="12">
    <location>
        <begin position="1"/>
        <end position="292"/>
    </location>
</feature>
<keyword evidence="2" id="KW-0813">Transport</keyword>
<evidence type="ECO:0000256" key="9">
    <source>
        <dbReference type="ARBA" id="ARBA00023286"/>
    </source>
</evidence>
<evidence type="ECO:0000313" key="13">
    <source>
        <dbReference type="EMBL" id="KAK8993093.1"/>
    </source>
</evidence>
<evidence type="ECO:0000256" key="8">
    <source>
        <dbReference type="ARBA" id="ARBA00023180"/>
    </source>
</evidence>
<evidence type="ECO:0000256" key="3">
    <source>
        <dbReference type="ARBA" id="ARBA00022692"/>
    </source>
</evidence>
<evidence type="ECO:0000256" key="2">
    <source>
        <dbReference type="ARBA" id="ARBA00022448"/>
    </source>
</evidence>
<organism evidence="13 14">
    <name type="scientific">Hibiscus sabdariffa</name>
    <name type="common">roselle</name>
    <dbReference type="NCBI Taxonomy" id="183260"/>
    <lineage>
        <taxon>Eukaryota</taxon>
        <taxon>Viridiplantae</taxon>
        <taxon>Streptophyta</taxon>
        <taxon>Embryophyta</taxon>
        <taxon>Tracheophyta</taxon>
        <taxon>Spermatophyta</taxon>
        <taxon>Magnoliopsida</taxon>
        <taxon>eudicotyledons</taxon>
        <taxon>Gunneridae</taxon>
        <taxon>Pentapetalae</taxon>
        <taxon>rosids</taxon>
        <taxon>malvids</taxon>
        <taxon>Malvales</taxon>
        <taxon>Malvaceae</taxon>
        <taxon>Malvoideae</taxon>
        <taxon>Hibiscus</taxon>
    </lineage>
</organism>
<accession>A0ABR2PXK1</accession>
<dbReference type="InterPro" id="IPR001320">
    <property type="entry name" value="Iontro_rcpt_C"/>
</dbReference>
<proteinExistence type="predicted"/>
<reference evidence="13 14" key="1">
    <citation type="journal article" date="2024" name="G3 (Bethesda)">
        <title>Genome assembly of Hibiscus sabdariffa L. provides insights into metabolisms of medicinal natural products.</title>
        <authorList>
            <person name="Kim T."/>
        </authorList>
    </citation>
    <scope>NUCLEOTIDE SEQUENCE [LARGE SCALE GENOMIC DNA]</scope>
    <source>
        <strain evidence="13">TK-2024</strain>
        <tissue evidence="13">Old leaves</tissue>
    </source>
</reference>
<dbReference type="InterPro" id="IPR015683">
    <property type="entry name" value="Ionotropic_Glu_rcpt"/>
</dbReference>
<keyword evidence="6 11" id="KW-0472">Membrane</keyword>
<evidence type="ECO:0000256" key="10">
    <source>
        <dbReference type="ARBA" id="ARBA00023303"/>
    </source>
</evidence>
<sequence length="381" mass="43455">MNRKTHISGFSIDVFEAAAGLLPYNITYKLIPFDASSDELIKKVARQSLDVAIGDLVTTTGHNQRVDFSLPYLEPGFMMVTKAKTKELNLWWFVRLFTPWMWVMIVALNVLIGTTVWMIERQYDDGQPARNIAARIISFAWLFALLILSQVYTNMLASMLTKQEPSILDVDSLRWTNSVVGCDGQSQTIFHLVKVLGFKRSNIRITASFNDYEQALSSGSIKAAFLSTPYAKVLLAKHCTDFTEIKSTHDYDLGGFGFVFPKGSHLASDISAAILELEENGKLLQLEEQMPDVFYCSRGQFEDASIQSVGPRPFYGIFILCVDTVIIASLIVLMQQLYIRWEGRLHPRLLIEIQRICQWWENIEGLLMGRDLWQWLRGRFI</sequence>
<evidence type="ECO:0000256" key="1">
    <source>
        <dbReference type="ARBA" id="ARBA00004141"/>
    </source>
</evidence>
<dbReference type="Proteomes" id="UP001396334">
    <property type="component" value="Unassembled WGS sequence"/>
</dbReference>
<keyword evidence="9" id="KW-1071">Ligand-gated ion channel</keyword>